<dbReference type="Proteomes" id="UP001165960">
    <property type="component" value="Unassembled WGS sequence"/>
</dbReference>
<reference evidence="1" key="1">
    <citation type="submission" date="2022-04" db="EMBL/GenBank/DDBJ databases">
        <title>Genome of the entomopathogenic fungus Entomophthora muscae.</title>
        <authorList>
            <person name="Elya C."/>
            <person name="Lovett B.R."/>
            <person name="Lee E."/>
            <person name="Macias A.M."/>
            <person name="Hajek A.E."/>
            <person name="De Bivort B.L."/>
            <person name="Kasson M.T."/>
            <person name="De Fine Licht H.H."/>
            <person name="Stajich J.E."/>
        </authorList>
    </citation>
    <scope>NUCLEOTIDE SEQUENCE</scope>
    <source>
        <strain evidence="1">Berkeley</strain>
    </source>
</reference>
<gene>
    <name evidence="1" type="ORF">DSO57_1027976</name>
</gene>
<accession>A0ACC2RGH3</accession>
<proteinExistence type="predicted"/>
<name>A0ACC2RGH3_9FUNG</name>
<evidence type="ECO:0000313" key="1">
    <source>
        <dbReference type="EMBL" id="KAJ9049109.1"/>
    </source>
</evidence>
<keyword evidence="2" id="KW-1185">Reference proteome</keyword>
<comment type="caution">
    <text evidence="1">The sequence shown here is derived from an EMBL/GenBank/DDBJ whole genome shotgun (WGS) entry which is preliminary data.</text>
</comment>
<organism evidence="1 2">
    <name type="scientific">Entomophthora muscae</name>
    <dbReference type="NCBI Taxonomy" id="34485"/>
    <lineage>
        <taxon>Eukaryota</taxon>
        <taxon>Fungi</taxon>
        <taxon>Fungi incertae sedis</taxon>
        <taxon>Zoopagomycota</taxon>
        <taxon>Entomophthoromycotina</taxon>
        <taxon>Entomophthoromycetes</taxon>
        <taxon>Entomophthorales</taxon>
        <taxon>Entomophthoraceae</taxon>
        <taxon>Entomophthora</taxon>
    </lineage>
</organism>
<sequence>MRSMFEVVVELQYKDTYKQPKGTKHPSKAPKAPRVKQSSSKKTALKTPPRKKPSPELSSNPSTEKYSVHSTGGEESEARMASHSFYNSASKK</sequence>
<protein>
    <submittedName>
        <fullName evidence="1">Uncharacterized protein</fullName>
    </submittedName>
</protein>
<dbReference type="EMBL" id="QTSX02007274">
    <property type="protein sequence ID" value="KAJ9049109.1"/>
    <property type="molecule type" value="Genomic_DNA"/>
</dbReference>
<evidence type="ECO:0000313" key="2">
    <source>
        <dbReference type="Proteomes" id="UP001165960"/>
    </source>
</evidence>